<evidence type="ECO:0000259" key="4">
    <source>
        <dbReference type="Pfam" id="PF22939"/>
    </source>
</evidence>
<feature type="repeat" description="ANK" evidence="3">
    <location>
        <begin position="989"/>
        <end position="1013"/>
    </location>
</feature>
<reference evidence="7 8" key="1">
    <citation type="submission" date="2023-08" db="EMBL/GenBank/DDBJ databases">
        <authorList>
            <person name="Palmer J.M."/>
        </authorList>
    </citation>
    <scope>NUCLEOTIDE SEQUENCE [LARGE SCALE GENOMIC DNA]</scope>
    <source>
        <strain evidence="7 8">TWF481</strain>
    </source>
</reference>
<evidence type="ECO:0000259" key="5">
    <source>
        <dbReference type="Pfam" id="PF23239"/>
    </source>
</evidence>
<accession>A0AAV9WFV3</accession>
<evidence type="ECO:0000256" key="3">
    <source>
        <dbReference type="PROSITE-ProRule" id="PRU00023"/>
    </source>
</evidence>
<dbReference type="InterPro" id="IPR055497">
    <property type="entry name" value="DUF7069"/>
</dbReference>
<dbReference type="Pfam" id="PF24883">
    <property type="entry name" value="NPHP3_N"/>
    <property type="match status" value="1"/>
</dbReference>
<dbReference type="InterPro" id="IPR002110">
    <property type="entry name" value="Ankyrin_rpt"/>
</dbReference>
<feature type="domain" description="DUF7069" evidence="5">
    <location>
        <begin position="276"/>
        <end position="342"/>
    </location>
</feature>
<feature type="domain" description="GPI inositol-deacylase winged helix" evidence="4">
    <location>
        <begin position="354"/>
        <end position="444"/>
    </location>
</feature>
<dbReference type="SUPFAM" id="SSF52540">
    <property type="entry name" value="P-loop containing nucleoside triphosphate hydrolases"/>
    <property type="match status" value="1"/>
</dbReference>
<evidence type="ECO:0000313" key="7">
    <source>
        <dbReference type="EMBL" id="KAK6505067.1"/>
    </source>
</evidence>
<dbReference type="Pfam" id="PF00023">
    <property type="entry name" value="Ank"/>
    <property type="match status" value="4"/>
</dbReference>
<keyword evidence="1" id="KW-0677">Repeat</keyword>
<feature type="domain" description="Nephrocystin 3-like N-terminal" evidence="6">
    <location>
        <begin position="70"/>
        <end position="245"/>
    </location>
</feature>
<comment type="caution">
    <text evidence="7">The sequence shown here is derived from an EMBL/GenBank/DDBJ whole genome shotgun (WGS) entry which is preliminary data.</text>
</comment>
<dbReference type="PROSITE" id="PS50297">
    <property type="entry name" value="ANK_REP_REGION"/>
    <property type="match status" value="4"/>
</dbReference>
<dbReference type="SMART" id="SM00248">
    <property type="entry name" value="ANK"/>
    <property type="match status" value="19"/>
</dbReference>
<keyword evidence="8" id="KW-1185">Reference proteome</keyword>
<protein>
    <recommendedName>
        <fullName evidence="9">NACHT domain-containing protein</fullName>
    </recommendedName>
</protein>
<dbReference type="Proteomes" id="UP001370758">
    <property type="component" value="Unassembled WGS sequence"/>
</dbReference>
<dbReference type="EMBL" id="JAVHJL010000004">
    <property type="protein sequence ID" value="KAK6505067.1"/>
    <property type="molecule type" value="Genomic_DNA"/>
</dbReference>
<dbReference type="PANTHER" id="PTHR24126">
    <property type="entry name" value="ANKYRIN REPEAT, PH AND SEC7 DOMAIN CONTAINING PROTEIN SECG-RELATED"/>
    <property type="match status" value="1"/>
</dbReference>
<dbReference type="Pfam" id="PF23239">
    <property type="entry name" value="DUF7069"/>
    <property type="match status" value="1"/>
</dbReference>
<dbReference type="PANTHER" id="PTHR24126:SF14">
    <property type="entry name" value="ANK_REP_REGION DOMAIN-CONTAINING PROTEIN"/>
    <property type="match status" value="1"/>
</dbReference>
<organism evidence="7 8">
    <name type="scientific">Arthrobotrys musiformis</name>
    <dbReference type="NCBI Taxonomy" id="47236"/>
    <lineage>
        <taxon>Eukaryota</taxon>
        <taxon>Fungi</taxon>
        <taxon>Dikarya</taxon>
        <taxon>Ascomycota</taxon>
        <taxon>Pezizomycotina</taxon>
        <taxon>Orbiliomycetes</taxon>
        <taxon>Orbiliales</taxon>
        <taxon>Orbiliaceae</taxon>
        <taxon>Arthrobotrys</taxon>
    </lineage>
</organism>
<gene>
    <name evidence="7" type="ORF">TWF481_006990</name>
</gene>
<name>A0AAV9WFV3_9PEZI</name>
<dbReference type="Gene3D" id="1.25.40.20">
    <property type="entry name" value="Ankyrin repeat-containing domain"/>
    <property type="match status" value="5"/>
</dbReference>
<dbReference type="InterPro" id="IPR036770">
    <property type="entry name" value="Ankyrin_rpt-contain_sf"/>
</dbReference>
<evidence type="ECO:0000259" key="6">
    <source>
        <dbReference type="Pfam" id="PF24883"/>
    </source>
</evidence>
<evidence type="ECO:0000256" key="1">
    <source>
        <dbReference type="ARBA" id="ARBA00022737"/>
    </source>
</evidence>
<evidence type="ECO:0008006" key="9">
    <source>
        <dbReference type="Google" id="ProtNLM"/>
    </source>
</evidence>
<dbReference type="InterPro" id="IPR054471">
    <property type="entry name" value="GPIID_WHD"/>
</dbReference>
<dbReference type="InterPro" id="IPR056884">
    <property type="entry name" value="NPHP3-like_N"/>
</dbReference>
<evidence type="ECO:0000313" key="8">
    <source>
        <dbReference type="Proteomes" id="UP001370758"/>
    </source>
</evidence>
<keyword evidence="2 3" id="KW-0040">ANK repeat</keyword>
<dbReference type="Pfam" id="PF22939">
    <property type="entry name" value="WHD_GPIID"/>
    <property type="match status" value="1"/>
</dbReference>
<proteinExistence type="predicted"/>
<feature type="repeat" description="ANK" evidence="3">
    <location>
        <begin position="1287"/>
        <end position="1319"/>
    </location>
</feature>
<feature type="repeat" description="ANK" evidence="3">
    <location>
        <begin position="1092"/>
        <end position="1124"/>
    </location>
</feature>
<dbReference type="PROSITE" id="PS50088">
    <property type="entry name" value="ANK_REPEAT"/>
    <property type="match status" value="5"/>
</dbReference>
<dbReference type="InterPro" id="IPR027417">
    <property type="entry name" value="P-loop_NTPase"/>
</dbReference>
<sequence length="1374" mass="153133">MAIDDTGRDVFNNTACRIGFQGTIINHGHINTDGQDKSEKLRARKSDVLQKLYKTSYQDHKDRNPDRVPGTCEWFVAHERFREWQESKSTALWVSADPGCGKSVLAKYLIDSVLTTTKYRTTCYFFFKDDVEDQKSVVNALCCILHQIFRQKIELLSEDILERFEVGGKIFSSFTELWGTLLAVAENNCPGAIPSETGVKSNEIVCLFDAIDECERNNRTELLKALRKLDSSTNAPNLKFLLISRPYGDIRHGLTGYPRSQVIHLSGETGAEAEGISSEIDIFIKARVEDIGIRHQLEPEDEDLLLRKLMSTPHRTYLWVYLTLDLIEREINIDSTGISEAITQVSQTVDGTYEKILSKSRDFEKAKKLLQIVVAAVRPLSPEEMCLALALKDNHQSYGDLRLEEGVRFRQNIREICGFLIIIKDSRIYLLHQTLKEFLLRESKTPQLGQTNVVEWKCTFQLHDAHGVLANICVRCLLFREFEDQPLEEEGTGDTVDEYVKNYVFLDYSAKHWTIHLHESKAKLDPTAPEYRSNESETKSILKLCDTSSKRYLTWFRVYWATTKSDFPKGFTTLMLASYFGLITAILNLLERDIDGEIDLDSEDETYGRTALSWAAENGFDYVVELLLGGIGGRWKGISLPFRKGVDVNSTDTMSRTPIVYAVLNGHVTTVDLLLKAGASIDQRDDLLGTPLAYGLFSGNRAISVLVSIKAAKAKIEFDEREIHNMLFLAVSQGNTVVLKLILKTGKADLNFKYTSGGRLGPLVSEQKTLLSNAIFNSDEDIVSMLLETGQVDPNIVGDERARAPLSLAVLNGDENICKLLLATQKVDANLRDVWGMTPLLYATKQCYELEASSLESQDESSSETSSESLIKLLVESGQVDPNIADNKNRTPLLFAVRARDEGLVRFLLSVEKTDPNLGDDERAPLSYAAQYGYDTIVKLLLQTKKVDPNCKDKSGRTPLLYAIIHGYESVARLLLATKKVDPDSRDTSGETPLLYAARQGNETIVKLLLETGKVDLGYKNGSERTPLLYAAEYGYESIARLLIDTQKVDLNVTDKFRRTPLLWALKNGHDSIASLLIEAGCKIDFVVGDTKGDTPLSYASRSGDEAVVKLLLKDISFVSYPDMEKPFLTKALLSPEISGIVEFNFNRVKEGLHSALLDATASGFTAVVKLLLEEVKIHPGIKDEWGQTLLSVAARNGRTATVQLLLEMGGFDIDSTDGIGWAALSHAVARGHAETARTLLDKGASLNPGGAVDYKADLGEAIAEMVLEFRTINDFKARSVEVQKLNTQCPLSIALDRCNLDITSMLLQRGANIELVSKSGRTPLDYTSEGTSVFQLLESYYIDKMGQAGWAKILETREEIARLITAKLYGPPR</sequence>
<dbReference type="Pfam" id="PF12796">
    <property type="entry name" value="Ank_2"/>
    <property type="match status" value="3"/>
</dbReference>
<evidence type="ECO:0000256" key="2">
    <source>
        <dbReference type="ARBA" id="ARBA00023043"/>
    </source>
</evidence>
<dbReference type="SUPFAM" id="SSF48403">
    <property type="entry name" value="Ankyrin repeat"/>
    <property type="match status" value="3"/>
</dbReference>
<feature type="repeat" description="ANK" evidence="3">
    <location>
        <begin position="1220"/>
        <end position="1252"/>
    </location>
</feature>
<feature type="repeat" description="ANK" evidence="3">
    <location>
        <begin position="654"/>
        <end position="686"/>
    </location>
</feature>
<dbReference type="Gene3D" id="3.40.50.300">
    <property type="entry name" value="P-loop containing nucleotide triphosphate hydrolases"/>
    <property type="match status" value="1"/>
</dbReference>